<evidence type="ECO:0000256" key="1">
    <source>
        <dbReference type="SAM" id="MobiDB-lite"/>
    </source>
</evidence>
<accession>F4RC14</accession>
<evidence type="ECO:0000313" key="2">
    <source>
        <dbReference type="EMBL" id="EGG10200.1"/>
    </source>
</evidence>
<dbReference type="RefSeq" id="XP_007406501.1">
    <property type="nucleotide sequence ID" value="XM_007406439.1"/>
</dbReference>
<evidence type="ECO:0000313" key="3">
    <source>
        <dbReference type="Proteomes" id="UP000001072"/>
    </source>
</evidence>
<dbReference type="KEGG" id="mlr:MELLADRAFT_103654"/>
<dbReference type="Proteomes" id="UP000001072">
    <property type="component" value="Unassembled WGS sequence"/>
</dbReference>
<feature type="compositionally biased region" description="Acidic residues" evidence="1">
    <location>
        <begin position="84"/>
        <end position="111"/>
    </location>
</feature>
<dbReference type="HOGENOM" id="CLU_1816218_0_0_1"/>
<feature type="region of interest" description="Disordered" evidence="1">
    <location>
        <begin position="84"/>
        <end position="142"/>
    </location>
</feature>
<name>F4RC14_MELLP</name>
<dbReference type="GeneID" id="18922038"/>
<keyword evidence="3" id="KW-1185">Reference proteome</keyword>
<sequence length="142" mass="16310">MPLSGLKSGKTKQLPSKDAKHTQCNSTQSTSTILICSTDVMMACQMVVATTDTEITKITMMLKMMNIATIPWLTRESIQELEETCGQEVGDNEMSYEEEVGERYEEEEEEAKLERNKERNKEEEAEEEEEEEAEEEEDEENK</sequence>
<organism evidence="3">
    <name type="scientific">Melampsora larici-populina (strain 98AG31 / pathotype 3-4-7)</name>
    <name type="common">Poplar leaf rust fungus</name>
    <dbReference type="NCBI Taxonomy" id="747676"/>
    <lineage>
        <taxon>Eukaryota</taxon>
        <taxon>Fungi</taxon>
        <taxon>Dikarya</taxon>
        <taxon>Basidiomycota</taxon>
        <taxon>Pucciniomycotina</taxon>
        <taxon>Pucciniomycetes</taxon>
        <taxon>Pucciniales</taxon>
        <taxon>Melampsoraceae</taxon>
        <taxon>Melampsora</taxon>
    </lineage>
</organism>
<proteinExistence type="predicted"/>
<dbReference type="EMBL" id="GL883095">
    <property type="protein sequence ID" value="EGG10200.1"/>
    <property type="molecule type" value="Genomic_DNA"/>
</dbReference>
<feature type="compositionally biased region" description="Acidic residues" evidence="1">
    <location>
        <begin position="123"/>
        <end position="142"/>
    </location>
</feature>
<gene>
    <name evidence="2" type="ORF">MELLADRAFT_103654</name>
</gene>
<dbReference type="AlphaFoldDB" id="F4RC14"/>
<feature type="region of interest" description="Disordered" evidence="1">
    <location>
        <begin position="1"/>
        <end position="23"/>
    </location>
</feature>
<protein>
    <submittedName>
        <fullName evidence="2">Uncharacterized protein</fullName>
    </submittedName>
</protein>
<feature type="compositionally biased region" description="Basic and acidic residues" evidence="1">
    <location>
        <begin position="112"/>
        <end position="122"/>
    </location>
</feature>
<reference evidence="3" key="1">
    <citation type="journal article" date="2011" name="Proc. Natl. Acad. Sci. U.S.A.">
        <title>Obligate biotrophy features unraveled by the genomic analysis of rust fungi.</title>
        <authorList>
            <person name="Duplessis S."/>
            <person name="Cuomo C.A."/>
            <person name="Lin Y.-C."/>
            <person name="Aerts A."/>
            <person name="Tisserant E."/>
            <person name="Veneault-Fourrey C."/>
            <person name="Joly D.L."/>
            <person name="Hacquard S."/>
            <person name="Amselem J."/>
            <person name="Cantarel B.L."/>
            <person name="Chiu R."/>
            <person name="Coutinho P.M."/>
            <person name="Feau N."/>
            <person name="Field M."/>
            <person name="Frey P."/>
            <person name="Gelhaye E."/>
            <person name="Goldberg J."/>
            <person name="Grabherr M.G."/>
            <person name="Kodira C.D."/>
            <person name="Kohler A."/>
            <person name="Kuees U."/>
            <person name="Lindquist E.A."/>
            <person name="Lucas S.M."/>
            <person name="Mago R."/>
            <person name="Mauceli E."/>
            <person name="Morin E."/>
            <person name="Murat C."/>
            <person name="Pangilinan J.L."/>
            <person name="Park R."/>
            <person name="Pearson M."/>
            <person name="Quesneville H."/>
            <person name="Rouhier N."/>
            <person name="Sakthikumar S."/>
            <person name="Salamov A.A."/>
            <person name="Schmutz J."/>
            <person name="Selles B."/>
            <person name="Shapiro H."/>
            <person name="Tanguay P."/>
            <person name="Tuskan G.A."/>
            <person name="Henrissat B."/>
            <person name="Van de Peer Y."/>
            <person name="Rouze P."/>
            <person name="Ellis J.G."/>
            <person name="Dodds P.N."/>
            <person name="Schein J.E."/>
            <person name="Zhong S."/>
            <person name="Hamelin R.C."/>
            <person name="Grigoriev I.V."/>
            <person name="Szabo L.J."/>
            <person name="Martin F."/>
        </authorList>
    </citation>
    <scope>NUCLEOTIDE SEQUENCE [LARGE SCALE GENOMIC DNA]</scope>
    <source>
        <strain evidence="3">98AG31 / pathotype 3-4-7</strain>
    </source>
</reference>
<dbReference type="VEuPathDB" id="FungiDB:MELLADRAFT_103654"/>
<dbReference type="InParanoid" id="F4RC14"/>